<keyword evidence="2" id="KW-1185">Reference proteome</keyword>
<dbReference type="EMBL" id="JAYWIO010000003">
    <property type="protein sequence ID" value="KAK7275105.1"/>
    <property type="molecule type" value="Genomic_DNA"/>
</dbReference>
<gene>
    <name evidence="1" type="ORF">RIF29_16212</name>
</gene>
<evidence type="ECO:0000313" key="2">
    <source>
        <dbReference type="Proteomes" id="UP001372338"/>
    </source>
</evidence>
<dbReference type="SUPFAM" id="SSF52058">
    <property type="entry name" value="L domain-like"/>
    <property type="match status" value="1"/>
</dbReference>
<dbReference type="AlphaFoldDB" id="A0AAN9FG07"/>
<evidence type="ECO:0000313" key="1">
    <source>
        <dbReference type="EMBL" id="KAK7275105.1"/>
    </source>
</evidence>
<dbReference type="InterPro" id="IPR032675">
    <property type="entry name" value="LRR_dom_sf"/>
</dbReference>
<comment type="caution">
    <text evidence="1">The sequence shown here is derived from an EMBL/GenBank/DDBJ whole genome shotgun (WGS) entry which is preliminary data.</text>
</comment>
<dbReference type="Gene3D" id="3.80.10.10">
    <property type="entry name" value="Ribonuclease Inhibitor"/>
    <property type="match status" value="1"/>
</dbReference>
<proteinExistence type="predicted"/>
<accession>A0AAN9FG07</accession>
<protein>
    <submittedName>
        <fullName evidence="1">Uncharacterized protein</fullName>
    </submittedName>
</protein>
<sequence length="225" mass="26107">MRTQDWPMLTTLDVYKCPLLNVFEEVNFQNRPDLDADQQALVSAVKVTPHLEELSLNKYDVMMIEQGQLHVNLQKLKFLKLRSFHDEEEADMFSCFPLSKVPLPGIEGLEVCESNLKEIFPSQRPDMAYTKILSRLKGLELNNLPMLESIGLEQSWMSPFLAKVKHASFTQCHKLRTFCRGHVLHWYLRLEIDGYNWSGDNLNDAIKREFAAKDRNMADSHASRH</sequence>
<organism evidence="1 2">
    <name type="scientific">Crotalaria pallida</name>
    <name type="common">Smooth rattlebox</name>
    <name type="synonym">Crotalaria striata</name>
    <dbReference type="NCBI Taxonomy" id="3830"/>
    <lineage>
        <taxon>Eukaryota</taxon>
        <taxon>Viridiplantae</taxon>
        <taxon>Streptophyta</taxon>
        <taxon>Embryophyta</taxon>
        <taxon>Tracheophyta</taxon>
        <taxon>Spermatophyta</taxon>
        <taxon>Magnoliopsida</taxon>
        <taxon>eudicotyledons</taxon>
        <taxon>Gunneridae</taxon>
        <taxon>Pentapetalae</taxon>
        <taxon>rosids</taxon>
        <taxon>fabids</taxon>
        <taxon>Fabales</taxon>
        <taxon>Fabaceae</taxon>
        <taxon>Papilionoideae</taxon>
        <taxon>50 kb inversion clade</taxon>
        <taxon>genistoids sensu lato</taxon>
        <taxon>core genistoids</taxon>
        <taxon>Crotalarieae</taxon>
        <taxon>Crotalaria</taxon>
    </lineage>
</organism>
<dbReference type="Proteomes" id="UP001372338">
    <property type="component" value="Unassembled WGS sequence"/>
</dbReference>
<reference evidence="1 2" key="1">
    <citation type="submission" date="2024-01" db="EMBL/GenBank/DDBJ databases">
        <title>The genomes of 5 underutilized Papilionoideae crops provide insights into root nodulation and disease resistanc.</title>
        <authorList>
            <person name="Yuan L."/>
        </authorList>
    </citation>
    <scope>NUCLEOTIDE SEQUENCE [LARGE SCALE GENOMIC DNA]</scope>
    <source>
        <strain evidence="1">ZHUSHIDOU_FW_LH</strain>
        <tissue evidence="1">Leaf</tissue>
    </source>
</reference>
<name>A0AAN9FG07_CROPI</name>